<comment type="caution">
    <text evidence="1">The sequence shown here is derived from an EMBL/GenBank/DDBJ whole genome shotgun (WGS) entry which is preliminary data.</text>
</comment>
<dbReference type="EMBL" id="WKJI01000002">
    <property type="protein sequence ID" value="MRX46904.1"/>
    <property type="molecule type" value="Genomic_DNA"/>
</dbReference>
<dbReference type="InterPro" id="IPR027056">
    <property type="entry name" value="Gluconate_2DH_su3"/>
</dbReference>
<name>A0A7K0FLQ6_9SPHI</name>
<reference evidence="1 2" key="1">
    <citation type="submission" date="2019-11" db="EMBL/GenBank/DDBJ databases">
        <authorList>
            <person name="Cheng Q."/>
            <person name="Yang Z."/>
        </authorList>
    </citation>
    <scope>NUCLEOTIDE SEQUENCE [LARGE SCALE GENOMIC DNA]</scope>
    <source>
        <strain evidence="1 2">HX-22-1</strain>
    </source>
</reference>
<evidence type="ECO:0000313" key="1">
    <source>
        <dbReference type="EMBL" id="MRX46904.1"/>
    </source>
</evidence>
<evidence type="ECO:0000313" key="2">
    <source>
        <dbReference type="Proteomes" id="UP000462931"/>
    </source>
</evidence>
<accession>A0A7K0FLQ6</accession>
<dbReference type="Pfam" id="PF13618">
    <property type="entry name" value="Gluconate_2-dh3"/>
    <property type="match status" value="1"/>
</dbReference>
<keyword evidence="2" id="KW-1185">Reference proteome</keyword>
<dbReference type="Proteomes" id="UP000462931">
    <property type="component" value="Unassembled WGS sequence"/>
</dbReference>
<organism evidence="1 2">
    <name type="scientific">Pedobacter puniceum</name>
    <dbReference type="NCBI Taxonomy" id="2666136"/>
    <lineage>
        <taxon>Bacteria</taxon>
        <taxon>Pseudomonadati</taxon>
        <taxon>Bacteroidota</taxon>
        <taxon>Sphingobacteriia</taxon>
        <taxon>Sphingobacteriales</taxon>
        <taxon>Sphingobacteriaceae</taxon>
        <taxon>Pedobacter</taxon>
    </lineage>
</organism>
<gene>
    <name evidence="1" type="ORF">GJJ64_06890</name>
</gene>
<sequence>MNRREAISSVALLLGGTVLGAEIFTLTGCTSTPKQINDLFNANDVLLLDEIAETIIPETDTPGAKATKAGEFMALIVKDCYDKEHQKVFLDGLKNVDEEAKRQYQTDFLSLDKEQKKALLTNLDKQQKTYQETKEKEAPPHYFRMMKELTLLGYFTSEIGGSKVLTYVEVPGRYDGCIPYKKGDPVYLVP</sequence>
<dbReference type="AlphaFoldDB" id="A0A7K0FLQ6"/>
<dbReference type="RefSeq" id="WP_154286986.1">
    <property type="nucleotide sequence ID" value="NZ_WKJI01000002.1"/>
</dbReference>
<protein>
    <submittedName>
        <fullName evidence="1">Gluconate 2-dehydrogenase subunit 3 family protein</fullName>
    </submittedName>
</protein>
<proteinExistence type="predicted"/>